<feature type="transmembrane region" description="Helical" evidence="2">
    <location>
        <begin position="125"/>
        <end position="143"/>
    </location>
</feature>
<keyword evidence="5" id="KW-1185">Reference proteome</keyword>
<dbReference type="InterPro" id="IPR052710">
    <property type="entry name" value="CAAX_protease"/>
</dbReference>
<feature type="transmembrane region" description="Helical" evidence="2">
    <location>
        <begin position="87"/>
        <end position="105"/>
    </location>
</feature>
<dbReference type="EMBL" id="JBHTOH010000036">
    <property type="protein sequence ID" value="MFD1411169.1"/>
    <property type="molecule type" value="Genomic_DNA"/>
</dbReference>
<evidence type="ECO:0000313" key="4">
    <source>
        <dbReference type="EMBL" id="MFD1411169.1"/>
    </source>
</evidence>
<accession>A0ABW4BML9</accession>
<keyword evidence="2" id="KW-0472">Membrane</keyword>
<feature type="transmembrane region" description="Helical" evidence="2">
    <location>
        <begin position="202"/>
        <end position="222"/>
    </location>
</feature>
<keyword evidence="4" id="KW-0378">Hydrolase</keyword>
<evidence type="ECO:0000259" key="3">
    <source>
        <dbReference type="Pfam" id="PF02517"/>
    </source>
</evidence>
<gene>
    <name evidence="4" type="ORF">ACFQ4R_06085</name>
</gene>
<dbReference type="PANTHER" id="PTHR36435:SF1">
    <property type="entry name" value="CAAX AMINO TERMINAL PROTEASE FAMILY PROTEIN"/>
    <property type="match status" value="1"/>
</dbReference>
<feature type="transmembrane region" description="Helical" evidence="2">
    <location>
        <begin position="155"/>
        <end position="173"/>
    </location>
</feature>
<dbReference type="Pfam" id="PF02517">
    <property type="entry name" value="Rce1-like"/>
    <property type="match status" value="1"/>
</dbReference>
<organism evidence="4 5">
    <name type="scientific">Lapidilactobacillus gannanensis</name>
    <dbReference type="NCBI Taxonomy" id="2486002"/>
    <lineage>
        <taxon>Bacteria</taxon>
        <taxon>Bacillati</taxon>
        <taxon>Bacillota</taxon>
        <taxon>Bacilli</taxon>
        <taxon>Lactobacillales</taxon>
        <taxon>Lactobacillaceae</taxon>
        <taxon>Lapidilactobacillus</taxon>
    </lineage>
</organism>
<dbReference type="RefSeq" id="WP_125649426.1">
    <property type="nucleotide sequence ID" value="NZ_JBHTOH010000036.1"/>
</dbReference>
<keyword evidence="2" id="KW-0812">Transmembrane</keyword>
<dbReference type="InterPro" id="IPR003675">
    <property type="entry name" value="Rce1/LyrA-like_dom"/>
</dbReference>
<evidence type="ECO:0000313" key="5">
    <source>
        <dbReference type="Proteomes" id="UP001597191"/>
    </source>
</evidence>
<reference evidence="5" key="1">
    <citation type="journal article" date="2019" name="Int. J. Syst. Evol. Microbiol.">
        <title>The Global Catalogue of Microorganisms (GCM) 10K type strain sequencing project: providing services to taxonomists for standard genome sequencing and annotation.</title>
        <authorList>
            <consortium name="The Broad Institute Genomics Platform"/>
            <consortium name="The Broad Institute Genome Sequencing Center for Infectious Disease"/>
            <person name="Wu L."/>
            <person name="Ma J."/>
        </authorList>
    </citation>
    <scope>NUCLEOTIDE SEQUENCE [LARGE SCALE GENOMIC DNA]</scope>
    <source>
        <strain evidence="5">CCM 8937</strain>
    </source>
</reference>
<evidence type="ECO:0000256" key="1">
    <source>
        <dbReference type="ARBA" id="ARBA00009067"/>
    </source>
</evidence>
<comment type="similarity">
    <text evidence="1">Belongs to the UPF0177 family.</text>
</comment>
<dbReference type="Proteomes" id="UP001597191">
    <property type="component" value="Unassembled WGS sequence"/>
</dbReference>
<sequence length="223" mass="25578">MTQQLTKKEWLKSGSLLLAYLLFLEIIPRQRLFSLRHILPPTWRTTFGLNALLYALPILLMLLFYSQHIMQNFSYFRQQTGQRIKQLLLYYFTILLLNSVVARLVGQQAANQNAVNDATKGTPIWATFLLFVLLGPMLEETVFRQILLSNLSQLIPKWLAAIISGSAFVLIHVNAPQDIILYAPLGIVFTMAYLRQQENISFTYSLHLLNNIVALLVSTFLIH</sequence>
<feature type="transmembrane region" description="Helical" evidence="2">
    <location>
        <begin position="9"/>
        <end position="27"/>
    </location>
</feature>
<feature type="domain" description="CAAX prenyl protease 2/Lysostaphin resistance protein A-like" evidence="3">
    <location>
        <begin position="124"/>
        <end position="213"/>
    </location>
</feature>
<feature type="transmembrane region" description="Helical" evidence="2">
    <location>
        <begin position="47"/>
        <end position="66"/>
    </location>
</feature>
<evidence type="ECO:0000256" key="2">
    <source>
        <dbReference type="SAM" id="Phobius"/>
    </source>
</evidence>
<name>A0ABW4BML9_9LACO</name>
<protein>
    <submittedName>
        <fullName evidence="4">CPBP family intramembrane glutamic endopeptidase</fullName>
        <ecNumber evidence="4">3.4.-.-</ecNumber>
    </submittedName>
</protein>
<comment type="caution">
    <text evidence="4">The sequence shown here is derived from an EMBL/GenBank/DDBJ whole genome shotgun (WGS) entry which is preliminary data.</text>
</comment>
<proteinExistence type="inferred from homology"/>
<dbReference type="GO" id="GO:0016787">
    <property type="term" value="F:hydrolase activity"/>
    <property type="evidence" value="ECO:0007669"/>
    <property type="project" value="UniProtKB-KW"/>
</dbReference>
<dbReference type="PANTHER" id="PTHR36435">
    <property type="entry name" value="SLR1288 PROTEIN"/>
    <property type="match status" value="1"/>
</dbReference>
<dbReference type="EC" id="3.4.-.-" evidence="4"/>
<keyword evidence="2" id="KW-1133">Transmembrane helix</keyword>